<evidence type="ECO:0000313" key="3">
    <source>
        <dbReference type="EMBL" id="ABD12672.1"/>
    </source>
</evidence>
<feature type="domain" description="Lantibiotic dehydratase N-terminal" evidence="1">
    <location>
        <begin position="53"/>
        <end position="693"/>
    </location>
</feature>
<proteinExistence type="predicted"/>
<dbReference type="Proteomes" id="UP000001937">
    <property type="component" value="Chromosome"/>
</dbReference>
<sequence length="1027" mass="112645">MAVRSPAMYQWAGAALLRASTDPGGLDLPADLDLFGADAAEEGSAWLSAMWRREEIRAAIAQASPALIQQVDTVLTSSGHDVRVVRRTVLSVASYLLRWQRRPTPFGLFAGVALARIDAGAKVRWGRDHRVEARVDAGWLGDVLARLQRCPTLRERLSLVANGAGLVRGDRFGAPAPTPDGIADELAPIEVSVRHSRPVCAALEATRKPVTFSELRTLLMERFPSAPAQRIDEMLTGLLDQGILLSNLSAPMTCLDALGHACAQLEAVDAHSIPEVSDLVRSMFEIHKEVSATSQVLGSRSAVTEQMHALSEAAEVPMIVDTILECDVHIPDQVAQEARNAVQVLYRLSPYPLGYPAWRDYHSRFRTRYGTGAFVPVMDLISDSGLGVPADYLGSARRRAARQVSERDEKLLALIQRATLSGGGEIVLTDQMIEELAVSDPADVHLPARVEVAVEIRSMSVEALARGRFTVAVTGTPRPGSSMAGRYAHLLPADGRDLIAGTFAAAGTDAIPAQLSFAPRKRRNENVARTQQLLTHVIPVAEYRDGDERLIPLTDLAVSVDDRRFYLAQISTGRYVEPRVAHALEAGVHTPPLARFLAEITTARAAVYKAFHFGAAAQLPYLPRVRYRRTVLSPARWLLAAGELPGRGASTAEWDAALEDWCSRWWVPGHVAMVEHDRRQPVDLGHPLHRLLLRTRLERADRLELRETSTLEDVAWLGRAHEVLIPMVLDPQPATDPGPGISTRRVVAVDAGHLPGESTVVSAHLYGHPARVEELLTQHLPHMIDAFGVHRPRWWFRRNREMRRPEIDQYLAVYLWLSEPSAYGPAAACLARWADDLRRQHLLAHVSLTTYDPQSGRYGHSPALDHVQDVFAADSACAIAQISASIRAGVHPQALAAASLVDLAVSYAGSPQDGLDWLIRELRQEHGRLDPALRQQTLELADPHGSWTRLQSLPGGRDVLAAWGTRASALAAYRDALADQRDPMPVLRSLLHLHHNRAVGVDPAVERATGRLARACALRHTAHRTET</sequence>
<accession>Q2J7S0</accession>
<dbReference type="STRING" id="106370.Francci3_3315"/>
<dbReference type="Pfam" id="PF04738">
    <property type="entry name" value="Lant_dehydr_N"/>
    <property type="match status" value="1"/>
</dbReference>
<keyword evidence="4" id="KW-1185">Reference proteome</keyword>
<organism evidence="3 4">
    <name type="scientific">Frankia casuarinae (strain DSM 45818 / CECT 9043 / HFP020203 / CcI3)</name>
    <dbReference type="NCBI Taxonomy" id="106370"/>
    <lineage>
        <taxon>Bacteria</taxon>
        <taxon>Bacillati</taxon>
        <taxon>Actinomycetota</taxon>
        <taxon>Actinomycetes</taxon>
        <taxon>Frankiales</taxon>
        <taxon>Frankiaceae</taxon>
        <taxon>Frankia</taxon>
    </lineage>
</organism>
<evidence type="ECO:0000313" key="4">
    <source>
        <dbReference type="Proteomes" id="UP000001937"/>
    </source>
</evidence>
<dbReference type="KEGG" id="fra:Francci3_3315"/>
<protein>
    <submittedName>
        <fullName evidence="3">Lantibiotic dehydratase-like</fullName>
    </submittedName>
</protein>
<feature type="domain" description="Thiopeptide-type bacteriocin biosynthesis" evidence="2">
    <location>
        <begin position="762"/>
        <end position="1014"/>
    </location>
</feature>
<dbReference type="AlphaFoldDB" id="Q2J7S0"/>
<dbReference type="Pfam" id="PF14028">
    <property type="entry name" value="Lant_dehydr_C"/>
    <property type="match status" value="1"/>
</dbReference>
<evidence type="ECO:0000259" key="2">
    <source>
        <dbReference type="Pfam" id="PF14028"/>
    </source>
</evidence>
<name>Q2J7S0_FRACC</name>
<dbReference type="PhylomeDB" id="Q2J7S0"/>
<dbReference type="InterPro" id="IPR023809">
    <property type="entry name" value="Thiopep_bacteriocin_synth_dom"/>
</dbReference>
<reference evidence="3 4" key="1">
    <citation type="journal article" date="2007" name="Genome Res.">
        <title>Genome characteristics of facultatively symbiotic Frankia sp. strains reflect host range and host plant biogeography.</title>
        <authorList>
            <person name="Normand P."/>
            <person name="Lapierre P."/>
            <person name="Tisa L.S."/>
            <person name="Gogarten J.P."/>
            <person name="Alloisio N."/>
            <person name="Bagnarol E."/>
            <person name="Bassi C.A."/>
            <person name="Berry A.M."/>
            <person name="Bickhart D.M."/>
            <person name="Choisne N."/>
            <person name="Couloux A."/>
            <person name="Cournoyer B."/>
            <person name="Cruveiller S."/>
            <person name="Daubin V."/>
            <person name="Demange N."/>
            <person name="Francino M.P."/>
            <person name="Goltsman E."/>
            <person name="Huang Y."/>
            <person name="Kopp O.R."/>
            <person name="Labarre L."/>
            <person name="Lapidus A."/>
            <person name="Lavire C."/>
            <person name="Marechal J."/>
            <person name="Martinez M."/>
            <person name="Mastronunzio J.E."/>
            <person name="Mullin B.C."/>
            <person name="Niemann J."/>
            <person name="Pujic P."/>
            <person name="Rawnsley T."/>
            <person name="Rouy Z."/>
            <person name="Schenowitz C."/>
            <person name="Sellstedt A."/>
            <person name="Tavares F."/>
            <person name="Tomkins J.P."/>
            <person name="Vallenet D."/>
            <person name="Valverde C."/>
            <person name="Wall L.G."/>
            <person name="Wang Y."/>
            <person name="Medigue C."/>
            <person name="Benson D.R."/>
        </authorList>
    </citation>
    <scope>NUCLEOTIDE SEQUENCE [LARGE SCALE GENOMIC DNA]</scope>
    <source>
        <strain evidence="4">DSM 45818 / CECT 9043 / CcI3</strain>
    </source>
</reference>
<dbReference type="EMBL" id="CP000249">
    <property type="protein sequence ID" value="ABD12672.1"/>
    <property type="molecule type" value="Genomic_DNA"/>
</dbReference>
<dbReference type="HOGENOM" id="CLU_010573_2_0_11"/>
<evidence type="ECO:0000259" key="1">
    <source>
        <dbReference type="Pfam" id="PF04738"/>
    </source>
</evidence>
<gene>
    <name evidence="3" type="ordered locus">Francci3_3315</name>
</gene>
<dbReference type="NCBIfam" id="TIGR03891">
    <property type="entry name" value="thiopep_ocin"/>
    <property type="match status" value="1"/>
</dbReference>
<dbReference type="eggNOG" id="ENOG502Z9NE">
    <property type="taxonomic scope" value="Bacteria"/>
</dbReference>
<dbReference type="InterPro" id="IPR006827">
    <property type="entry name" value="Lant_deHydtase_N"/>
</dbReference>